<dbReference type="KEGG" id="bvv:BHK69_19985"/>
<accession>A0A1D7U4V7</accession>
<sequence length="103" mass="10647">MAQQGGGGGRGGDGGNGGNGGGGGDPSILQVLREDHARARLTRAVEMRRAGTGCLTHVCNEPPPQRQRPVRQVADTGNACAGGEVFAVRGRGGQIIRYFCEYP</sequence>
<feature type="compositionally biased region" description="Gly residues" evidence="1">
    <location>
        <begin position="1"/>
        <end position="25"/>
    </location>
</feature>
<evidence type="ECO:0000256" key="1">
    <source>
        <dbReference type="SAM" id="MobiDB-lite"/>
    </source>
</evidence>
<proteinExistence type="predicted"/>
<evidence type="ECO:0000313" key="2">
    <source>
        <dbReference type="EMBL" id="AOO82415.1"/>
    </source>
</evidence>
<gene>
    <name evidence="2" type="ORF">BHK69_19985</name>
</gene>
<dbReference type="EMBL" id="CP017147">
    <property type="protein sequence ID" value="AOO82415.1"/>
    <property type="molecule type" value="Genomic_DNA"/>
</dbReference>
<evidence type="ECO:0000313" key="3">
    <source>
        <dbReference type="Proteomes" id="UP000094969"/>
    </source>
</evidence>
<name>A0A1D7U4V7_9HYPH</name>
<dbReference type="Proteomes" id="UP000094969">
    <property type="component" value="Chromosome"/>
</dbReference>
<protein>
    <submittedName>
        <fullName evidence="2">Uncharacterized protein</fullName>
    </submittedName>
</protein>
<organism evidence="2 3">
    <name type="scientific">Bosea vaviloviae</name>
    <dbReference type="NCBI Taxonomy" id="1526658"/>
    <lineage>
        <taxon>Bacteria</taxon>
        <taxon>Pseudomonadati</taxon>
        <taxon>Pseudomonadota</taxon>
        <taxon>Alphaproteobacteria</taxon>
        <taxon>Hyphomicrobiales</taxon>
        <taxon>Boseaceae</taxon>
        <taxon>Bosea</taxon>
    </lineage>
</organism>
<keyword evidence="3" id="KW-1185">Reference proteome</keyword>
<feature type="region of interest" description="Disordered" evidence="1">
    <location>
        <begin position="1"/>
        <end position="28"/>
    </location>
</feature>
<reference evidence="2 3" key="1">
    <citation type="journal article" date="2015" name="Antonie Van Leeuwenhoek">
        <title>Bosea vaviloviae sp. nov., a new species of slow-growing rhizobia isolated from nodules of the relict species Vavilovia formosa (Stev.) Fed.</title>
        <authorList>
            <person name="Safronova V.I."/>
            <person name="Kuznetsova I.G."/>
            <person name="Sazanova A.L."/>
            <person name="Kimeklis A.K."/>
            <person name="Belimov A.A."/>
            <person name="Andronov E.E."/>
            <person name="Pinaev A.G."/>
            <person name="Chizhevskaya E.P."/>
            <person name="Pukhaev A.R."/>
            <person name="Popov K.P."/>
            <person name="Willems A."/>
            <person name="Tikhonovich I.A."/>
        </authorList>
    </citation>
    <scope>NUCLEOTIDE SEQUENCE [LARGE SCALE GENOMIC DNA]</scope>
    <source>
        <strain evidence="2 3">Vaf18</strain>
    </source>
</reference>
<dbReference type="AlphaFoldDB" id="A0A1D7U4V7"/>